<evidence type="ECO:0000256" key="5">
    <source>
        <dbReference type="RuleBase" id="RU363017"/>
    </source>
</evidence>
<dbReference type="InterPro" id="IPR028871">
    <property type="entry name" value="BlueCu_1_BS"/>
</dbReference>
<comment type="subcellular location">
    <subcellularLocation>
        <location evidence="5">Periplasm</location>
    </subcellularLocation>
</comment>
<dbReference type="AlphaFoldDB" id="A0A3D8VDW7"/>
<comment type="caution">
    <text evidence="7">The sequence shown here is derived from an EMBL/GenBank/DDBJ whole genome shotgun (WGS) entry which is preliminary data.</text>
</comment>
<dbReference type="RefSeq" id="WP_115842262.1">
    <property type="nucleotide sequence ID" value="NZ_CP183976.1"/>
</dbReference>
<dbReference type="InterPro" id="IPR000923">
    <property type="entry name" value="BlueCu_1"/>
</dbReference>
<keyword evidence="5" id="KW-0732">Signal</keyword>
<keyword evidence="4 5" id="KW-0186">Copper</keyword>
<evidence type="ECO:0000256" key="1">
    <source>
        <dbReference type="ARBA" id="ARBA00022448"/>
    </source>
</evidence>
<sequence length="152" mass="15534">MKIVTRSLLIAGLLGAAGFAQAAGNCTVSLKGDDAMKFDLKEATVSAACPTITVELTHTGKMPAAAMGHNVVIAATKDMDAVARDGIKAGVAGNYVNKADARVIAATTLVGGGQKTKVTFPGKKLTAGGDYTFFCSFPGHSMLMKGKLVVTK</sequence>
<evidence type="ECO:0000313" key="7">
    <source>
        <dbReference type="EMBL" id="RDY67495.1"/>
    </source>
</evidence>
<protein>
    <recommendedName>
        <fullName evidence="5">Azurin</fullName>
    </recommendedName>
</protein>
<keyword evidence="8" id="KW-1185">Reference proteome</keyword>
<feature type="signal peptide" evidence="5">
    <location>
        <begin position="1"/>
        <end position="22"/>
    </location>
</feature>
<organism evidence="7 8">
    <name type="scientific">Lysobacter soli</name>
    <dbReference type="NCBI Taxonomy" id="453783"/>
    <lineage>
        <taxon>Bacteria</taxon>
        <taxon>Pseudomonadati</taxon>
        <taxon>Pseudomonadota</taxon>
        <taxon>Gammaproteobacteria</taxon>
        <taxon>Lysobacterales</taxon>
        <taxon>Lysobacteraceae</taxon>
        <taxon>Lysobacter</taxon>
    </lineage>
</organism>
<dbReference type="EMBL" id="QTJR01000005">
    <property type="protein sequence ID" value="RDY67495.1"/>
    <property type="molecule type" value="Genomic_DNA"/>
</dbReference>
<evidence type="ECO:0000313" key="8">
    <source>
        <dbReference type="Proteomes" id="UP000256829"/>
    </source>
</evidence>
<comment type="function">
    <text evidence="5">Transfers electrons from cytochrome c551 to cytochrome oxidase.</text>
</comment>
<dbReference type="PANTHER" id="PTHR38439:SF2">
    <property type="entry name" value="OUTER MEMBRANE PROTEIN H.8"/>
    <property type="match status" value="1"/>
</dbReference>
<dbReference type="Gene3D" id="2.60.40.420">
    <property type="entry name" value="Cupredoxins - blue copper proteins"/>
    <property type="match status" value="1"/>
</dbReference>
<proteinExistence type="predicted"/>
<dbReference type="CDD" id="cd13922">
    <property type="entry name" value="Azurin"/>
    <property type="match status" value="1"/>
</dbReference>
<keyword evidence="1 5" id="KW-0813">Transport</keyword>
<dbReference type="InterPro" id="IPR014068">
    <property type="entry name" value="Azurin"/>
</dbReference>
<dbReference type="GO" id="GO:0042597">
    <property type="term" value="C:periplasmic space"/>
    <property type="evidence" value="ECO:0007669"/>
    <property type="project" value="UniProtKB-SubCell"/>
</dbReference>
<keyword evidence="3 5" id="KW-0249">Electron transport</keyword>
<dbReference type="GO" id="GO:0005507">
    <property type="term" value="F:copper ion binding"/>
    <property type="evidence" value="ECO:0007669"/>
    <property type="project" value="UniProtKB-UniRule"/>
</dbReference>
<accession>A0A3D8VDW7</accession>
<dbReference type="GO" id="GO:0009055">
    <property type="term" value="F:electron transfer activity"/>
    <property type="evidence" value="ECO:0007669"/>
    <property type="project" value="InterPro"/>
</dbReference>
<feature type="domain" description="Blue (type 1) copper" evidence="6">
    <location>
        <begin position="26"/>
        <end position="150"/>
    </location>
</feature>
<dbReference type="PANTHER" id="PTHR38439">
    <property type="entry name" value="AURACYANIN-B"/>
    <property type="match status" value="1"/>
</dbReference>
<dbReference type="Proteomes" id="UP000256829">
    <property type="component" value="Unassembled WGS sequence"/>
</dbReference>
<dbReference type="Pfam" id="PF00127">
    <property type="entry name" value="Copper-bind"/>
    <property type="match status" value="1"/>
</dbReference>
<dbReference type="NCBIfam" id="TIGR02695">
    <property type="entry name" value="azurin"/>
    <property type="match status" value="1"/>
</dbReference>
<evidence type="ECO:0000256" key="4">
    <source>
        <dbReference type="ARBA" id="ARBA00023008"/>
    </source>
</evidence>
<dbReference type="PROSITE" id="PS00196">
    <property type="entry name" value="COPPER_BLUE"/>
    <property type="match status" value="1"/>
</dbReference>
<evidence type="ECO:0000256" key="3">
    <source>
        <dbReference type="ARBA" id="ARBA00022982"/>
    </source>
</evidence>
<feature type="chain" id="PRO_5017494693" description="Azurin" evidence="5">
    <location>
        <begin position="23"/>
        <end position="152"/>
    </location>
</feature>
<dbReference type="SUPFAM" id="SSF49503">
    <property type="entry name" value="Cupredoxins"/>
    <property type="match status" value="1"/>
</dbReference>
<gene>
    <name evidence="7" type="primary">azu</name>
    <name evidence="7" type="ORF">DX912_09500</name>
</gene>
<reference evidence="7 8" key="1">
    <citation type="submission" date="2018-08" db="EMBL/GenBank/DDBJ databases">
        <title>Lysobacter soli KCTC 22011, whole genome shotgun sequence.</title>
        <authorList>
            <person name="Zhang X."/>
            <person name="Feng G."/>
            <person name="Zhu H."/>
        </authorList>
    </citation>
    <scope>NUCLEOTIDE SEQUENCE [LARGE SCALE GENOMIC DNA]</scope>
    <source>
        <strain evidence="7 8">KCTC 22011</strain>
    </source>
</reference>
<keyword evidence="5" id="KW-0574">Periplasm</keyword>
<dbReference type="InterPro" id="IPR008972">
    <property type="entry name" value="Cupredoxin"/>
</dbReference>
<evidence type="ECO:0000256" key="2">
    <source>
        <dbReference type="ARBA" id="ARBA00022723"/>
    </source>
</evidence>
<dbReference type="InterPro" id="IPR050845">
    <property type="entry name" value="Cu-binding_ET"/>
</dbReference>
<name>A0A3D8VDW7_9GAMM</name>
<evidence type="ECO:0000259" key="6">
    <source>
        <dbReference type="Pfam" id="PF00127"/>
    </source>
</evidence>
<keyword evidence="2 5" id="KW-0479">Metal-binding</keyword>